<reference evidence="2" key="1">
    <citation type="journal article" date="2020" name="Stud. Mycol.">
        <title>101 Dothideomycetes genomes: a test case for predicting lifestyles and emergence of pathogens.</title>
        <authorList>
            <person name="Haridas S."/>
            <person name="Albert R."/>
            <person name="Binder M."/>
            <person name="Bloem J."/>
            <person name="Labutti K."/>
            <person name="Salamov A."/>
            <person name="Andreopoulos B."/>
            <person name="Baker S."/>
            <person name="Barry K."/>
            <person name="Bills G."/>
            <person name="Bluhm B."/>
            <person name="Cannon C."/>
            <person name="Castanera R."/>
            <person name="Culley D."/>
            <person name="Daum C."/>
            <person name="Ezra D."/>
            <person name="Gonzalez J."/>
            <person name="Henrissat B."/>
            <person name="Kuo A."/>
            <person name="Liang C."/>
            <person name="Lipzen A."/>
            <person name="Lutzoni F."/>
            <person name="Magnuson J."/>
            <person name="Mondo S."/>
            <person name="Nolan M."/>
            <person name="Ohm R."/>
            <person name="Pangilinan J."/>
            <person name="Park H.-J."/>
            <person name="Ramirez L."/>
            <person name="Alfaro M."/>
            <person name="Sun H."/>
            <person name="Tritt A."/>
            <person name="Yoshinaga Y."/>
            <person name="Zwiers L.-H."/>
            <person name="Turgeon B."/>
            <person name="Goodwin S."/>
            <person name="Spatafora J."/>
            <person name="Crous P."/>
            <person name="Grigoriev I."/>
        </authorList>
    </citation>
    <scope>NUCLEOTIDE SEQUENCE</scope>
    <source>
        <strain evidence="2">CBS 121167</strain>
    </source>
</reference>
<proteinExistence type="predicted"/>
<dbReference type="AlphaFoldDB" id="A0A6A6BDC3"/>
<name>A0A6A6BDC3_9PEZI</name>
<dbReference type="RefSeq" id="XP_033397891.1">
    <property type="nucleotide sequence ID" value="XM_033539367.1"/>
</dbReference>
<sequence>MTGKRRVQVRYSGRTNIFNNPNKPNNILAPLPQQLCLHTYTPPYTQKPTYLQKAGIVSAHPPLPQNSNPRPRLKNSPLSPRTQMHIPPPPRAHPAQTPVPAATTHTVVRNTSQPDHTHRRARHSHHFPCPASRAHKSMHGLEFSPSKPTTGPVGSSCAPALLRSCRGYLADGMPARGRGGGEGAFGLWYCFRAVLRAGRLLVGWEGFLFF</sequence>
<gene>
    <name evidence="2" type="ORF">K452DRAFT_27848</name>
</gene>
<dbReference type="Proteomes" id="UP000799438">
    <property type="component" value="Unassembled WGS sequence"/>
</dbReference>
<protein>
    <submittedName>
        <fullName evidence="2">Uncharacterized protein</fullName>
    </submittedName>
</protein>
<accession>A0A6A6BDC3</accession>
<keyword evidence="3" id="KW-1185">Reference proteome</keyword>
<evidence type="ECO:0000313" key="2">
    <source>
        <dbReference type="EMBL" id="KAF2142179.1"/>
    </source>
</evidence>
<evidence type="ECO:0000313" key="3">
    <source>
        <dbReference type="Proteomes" id="UP000799438"/>
    </source>
</evidence>
<dbReference type="GeneID" id="54296863"/>
<dbReference type="EMBL" id="ML995485">
    <property type="protein sequence ID" value="KAF2142179.1"/>
    <property type="molecule type" value="Genomic_DNA"/>
</dbReference>
<feature type="region of interest" description="Disordered" evidence="1">
    <location>
        <begin position="58"/>
        <end position="98"/>
    </location>
</feature>
<organism evidence="2 3">
    <name type="scientific">Aplosporella prunicola CBS 121167</name>
    <dbReference type="NCBI Taxonomy" id="1176127"/>
    <lineage>
        <taxon>Eukaryota</taxon>
        <taxon>Fungi</taxon>
        <taxon>Dikarya</taxon>
        <taxon>Ascomycota</taxon>
        <taxon>Pezizomycotina</taxon>
        <taxon>Dothideomycetes</taxon>
        <taxon>Dothideomycetes incertae sedis</taxon>
        <taxon>Botryosphaeriales</taxon>
        <taxon>Aplosporellaceae</taxon>
        <taxon>Aplosporella</taxon>
    </lineage>
</organism>
<evidence type="ECO:0000256" key="1">
    <source>
        <dbReference type="SAM" id="MobiDB-lite"/>
    </source>
</evidence>